<dbReference type="RefSeq" id="WP_073089769.1">
    <property type="nucleotide sequence ID" value="NZ_FQWY01000007.1"/>
</dbReference>
<dbReference type="EMBL" id="FQWY01000007">
    <property type="protein sequence ID" value="SHG61392.1"/>
    <property type="molecule type" value="Genomic_DNA"/>
</dbReference>
<dbReference type="Pfam" id="PF01740">
    <property type="entry name" value="STAS"/>
    <property type="match status" value="1"/>
</dbReference>
<dbReference type="InterPro" id="IPR051932">
    <property type="entry name" value="Bact_StressResp_Reg"/>
</dbReference>
<evidence type="ECO:0000259" key="1">
    <source>
        <dbReference type="PROSITE" id="PS50801"/>
    </source>
</evidence>
<dbReference type="PANTHER" id="PTHR33745">
    <property type="entry name" value="RSBT ANTAGONIST PROTEIN RSBS-RELATED"/>
    <property type="match status" value="1"/>
</dbReference>
<feature type="domain" description="STAS" evidence="1">
    <location>
        <begin position="111"/>
        <end position="222"/>
    </location>
</feature>
<gene>
    <name evidence="2" type="ORF">SAMN02745221_00598</name>
</gene>
<keyword evidence="3" id="KW-1185">Reference proteome</keyword>
<evidence type="ECO:0000313" key="2">
    <source>
        <dbReference type="EMBL" id="SHG61392.1"/>
    </source>
</evidence>
<dbReference type="SUPFAM" id="SSF52091">
    <property type="entry name" value="SpoIIaa-like"/>
    <property type="match status" value="1"/>
</dbReference>
<dbReference type="Gene3D" id="3.30.750.24">
    <property type="entry name" value="STAS domain"/>
    <property type="match status" value="1"/>
</dbReference>
<protein>
    <submittedName>
        <fullName evidence="2">RsbT co-antagonist protein RsbR</fullName>
    </submittedName>
</protein>
<organism evidence="2 3">
    <name type="scientific">Thermosyntropha lipolytica DSM 11003</name>
    <dbReference type="NCBI Taxonomy" id="1123382"/>
    <lineage>
        <taxon>Bacteria</taxon>
        <taxon>Bacillati</taxon>
        <taxon>Bacillota</taxon>
        <taxon>Clostridia</taxon>
        <taxon>Eubacteriales</taxon>
        <taxon>Syntrophomonadaceae</taxon>
        <taxon>Thermosyntropha</taxon>
    </lineage>
</organism>
<dbReference type="InterPro" id="IPR036513">
    <property type="entry name" value="STAS_dom_sf"/>
</dbReference>
<accession>A0A1M5L8H1</accession>
<name>A0A1M5L8H1_9FIRM</name>
<dbReference type="PROSITE" id="PS50801">
    <property type="entry name" value="STAS"/>
    <property type="match status" value="1"/>
</dbReference>
<evidence type="ECO:0000313" key="3">
    <source>
        <dbReference type="Proteomes" id="UP000242329"/>
    </source>
</evidence>
<dbReference type="InterPro" id="IPR002645">
    <property type="entry name" value="STAS_dom"/>
</dbReference>
<reference evidence="3" key="1">
    <citation type="submission" date="2016-11" db="EMBL/GenBank/DDBJ databases">
        <authorList>
            <person name="Varghese N."/>
            <person name="Submissions S."/>
        </authorList>
    </citation>
    <scope>NUCLEOTIDE SEQUENCE [LARGE SCALE GENOMIC DNA]</scope>
    <source>
        <strain evidence="3">DSM 11003</strain>
    </source>
</reference>
<sequence>MKQKIVNNMDILLEELHKITGRKAKWEEFLVSFMESYDSDAYEKKMRDSLANLVEEFKLSDIARGLDRIGEKIEGFPAGEVLRQVLQVADHALEEKNMVIKELKEVLAELATPTIRIWKDVVVAPLIGTLDSERAQSMAERLLEFVADTRAKVVIVDVTGVPLIDTIVGGFLIEMFNAVKLLGCEVVITGIKPSIAHTLVKLGVDFNMVTVKRDLESGLRYAISITEKEGKGAV</sequence>
<dbReference type="AlphaFoldDB" id="A0A1M5L8H1"/>
<dbReference type="STRING" id="1123382.SAMN02745221_00598"/>
<dbReference type="Proteomes" id="UP000242329">
    <property type="component" value="Unassembled WGS sequence"/>
</dbReference>
<proteinExistence type="predicted"/>
<dbReference type="OrthoDB" id="9800154at2"/>
<dbReference type="CDD" id="cd07041">
    <property type="entry name" value="STAS_RsbR_RsbS_like"/>
    <property type="match status" value="1"/>
</dbReference>